<dbReference type="GO" id="GO:0012505">
    <property type="term" value="C:endomembrane system"/>
    <property type="evidence" value="ECO:0007669"/>
    <property type="project" value="UniProtKB-SubCell"/>
</dbReference>
<evidence type="ECO:0000256" key="6">
    <source>
        <dbReference type="SAM" id="Phobius"/>
    </source>
</evidence>
<evidence type="ECO:0000313" key="8">
    <source>
        <dbReference type="Proteomes" id="UP001175211"/>
    </source>
</evidence>
<dbReference type="GeneID" id="85359103"/>
<evidence type="ECO:0008006" key="9">
    <source>
        <dbReference type="Google" id="ProtNLM"/>
    </source>
</evidence>
<keyword evidence="2 6" id="KW-0812">Transmembrane</keyword>
<evidence type="ECO:0000256" key="2">
    <source>
        <dbReference type="ARBA" id="ARBA00022692"/>
    </source>
</evidence>
<dbReference type="Pfam" id="PF10332">
    <property type="entry name" value="DUF2418"/>
    <property type="match status" value="1"/>
</dbReference>
<feature type="transmembrane region" description="Helical" evidence="6">
    <location>
        <begin position="310"/>
        <end position="328"/>
    </location>
</feature>
<accession>A0AA39N6C4</accession>
<keyword evidence="4 6" id="KW-0472">Membrane</keyword>
<comment type="subcellular location">
    <subcellularLocation>
        <location evidence="1">Endomembrane system</location>
        <topology evidence="1">Multi-pass membrane protein</topology>
    </subcellularLocation>
</comment>
<dbReference type="PANTHER" id="PTHR28293:SF1">
    <property type="entry name" value="NUCLEAR RIM PROTEIN 1"/>
    <property type="match status" value="1"/>
</dbReference>
<name>A0AA39N6C4_ARMTA</name>
<dbReference type="InterPro" id="IPR018819">
    <property type="entry name" value="Nur1/Mug154"/>
</dbReference>
<dbReference type="GO" id="GO:0043007">
    <property type="term" value="P:maintenance of rDNA"/>
    <property type="evidence" value="ECO:0007669"/>
    <property type="project" value="TreeGrafter"/>
</dbReference>
<feature type="compositionally biased region" description="Polar residues" evidence="5">
    <location>
        <begin position="11"/>
        <end position="27"/>
    </location>
</feature>
<feature type="region of interest" description="Disordered" evidence="5">
    <location>
        <begin position="66"/>
        <end position="87"/>
    </location>
</feature>
<keyword evidence="3 6" id="KW-1133">Transmembrane helix</keyword>
<reference evidence="7" key="1">
    <citation type="submission" date="2023-06" db="EMBL/GenBank/DDBJ databases">
        <authorList>
            <consortium name="Lawrence Berkeley National Laboratory"/>
            <person name="Ahrendt S."/>
            <person name="Sahu N."/>
            <person name="Indic B."/>
            <person name="Wong-Bajracharya J."/>
            <person name="Merenyi Z."/>
            <person name="Ke H.-M."/>
            <person name="Monk M."/>
            <person name="Kocsube S."/>
            <person name="Drula E."/>
            <person name="Lipzen A."/>
            <person name="Balint B."/>
            <person name="Henrissat B."/>
            <person name="Andreopoulos B."/>
            <person name="Martin F.M."/>
            <person name="Harder C.B."/>
            <person name="Rigling D."/>
            <person name="Ford K.L."/>
            <person name="Foster G.D."/>
            <person name="Pangilinan J."/>
            <person name="Papanicolaou A."/>
            <person name="Barry K."/>
            <person name="LaButti K."/>
            <person name="Viragh M."/>
            <person name="Koriabine M."/>
            <person name="Yan M."/>
            <person name="Riley R."/>
            <person name="Champramary S."/>
            <person name="Plett K.L."/>
            <person name="Tsai I.J."/>
            <person name="Slot J."/>
            <person name="Sipos G."/>
            <person name="Plett J."/>
            <person name="Nagy L.G."/>
            <person name="Grigoriev I.V."/>
        </authorList>
    </citation>
    <scope>NUCLEOTIDE SEQUENCE</scope>
    <source>
        <strain evidence="7">CCBAS 213</strain>
    </source>
</reference>
<comment type="caution">
    <text evidence="7">The sequence shown here is derived from an EMBL/GenBank/DDBJ whole genome shotgun (WGS) entry which is preliminary data.</text>
</comment>
<feature type="transmembrane region" description="Helical" evidence="6">
    <location>
        <begin position="181"/>
        <end position="204"/>
    </location>
</feature>
<dbReference type="RefSeq" id="XP_060331933.1">
    <property type="nucleotide sequence ID" value="XM_060475555.1"/>
</dbReference>
<dbReference type="AlphaFoldDB" id="A0AA39N6C4"/>
<dbReference type="EMBL" id="JAUEPS010000014">
    <property type="protein sequence ID" value="KAK0459736.1"/>
    <property type="molecule type" value="Genomic_DNA"/>
</dbReference>
<gene>
    <name evidence="7" type="ORF">EV420DRAFT_1620257</name>
</gene>
<evidence type="ECO:0000256" key="1">
    <source>
        <dbReference type="ARBA" id="ARBA00004127"/>
    </source>
</evidence>
<evidence type="ECO:0000313" key="7">
    <source>
        <dbReference type="EMBL" id="KAK0459736.1"/>
    </source>
</evidence>
<proteinExistence type="predicted"/>
<feature type="region of interest" description="Disordered" evidence="5">
    <location>
        <begin position="1"/>
        <end position="54"/>
    </location>
</feature>
<protein>
    <recommendedName>
        <fullName evidence="9">Nuclear rim protein 1</fullName>
    </recommendedName>
</protein>
<dbReference type="GO" id="GO:0007096">
    <property type="term" value="P:regulation of exit from mitosis"/>
    <property type="evidence" value="ECO:0007669"/>
    <property type="project" value="TreeGrafter"/>
</dbReference>
<evidence type="ECO:0000256" key="4">
    <source>
        <dbReference type="ARBA" id="ARBA00023136"/>
    </source>
</evidence>
<sequence>MDFRRRLAAQGNPNSPRSAGTSSTESPASLPATPRKARVSIGIHHSPASTPSISSSIPFDWEAARSRRPAPYSTPQQNKFKKPRPSVLGTPRRAVVRRKSLYEKWLYLIFRRITSLPSQIAFEIALFPHNVPLPAPRTSASIIGGLCHLCHLCVRVSQVRQVPDSDLGWEDMYREDEGMSWFDWTVPLTLLLIAGSLANSIFLFTRIRLYHLHQQPDPVSSPNAKYVSAELDFEPLEPPSLLSRFQSGAWAAFLAFWRFLLGIGSPKSTPSKRMSRVQQIDMWYPGDLETLLFCIYSPAHALLWCATGSSNWMIMLLIMGVVGLQLNTMTTSYKTLVKDKEIIAAEVMHEYNEGFVYPRVNPIRKDVAVMTHQSEVVDAWED</sequence>
<organism evidence="7 8">
    <name type="scientific">Armillaria tabescens</name>
    <name type="common">Ringless honey mushroom</name>
    <name type="synonym">Agaricus tabescens</name>
    <dbReference type="NCBI Taxonomy" id="1929756"/>
    <lineage>
        <taxon>Eukaryota</taxon>
        <taxon>Fungi</taxon>
        <taxon>Dikarya</taxon>
        <taxon>Basidiomycota</taxon>
        <taxon>Agaricomycotina</taxon>
        <taxon>Agaricomycetes</taxon>
        <taxon>Agaricomycetidae</taxon>
        <taxon>Agaricales</taxon>
        <taxon>Marasmiineae</taxon>
        <taxon>Physalacriaceae</taxon>
        <taxon>Desarmillaria</taxon>
    </lineage>
</organism>
<dbReference type="Proteomes" id="UP001175211">
    <property type="component" value="Unassembled WGS sequence"/>
</dbReference>
<evidence type="ECO:0000256" key="5">
    <source>
        <dbReference type="SAM" id="MobiDB-lite"/>
    </source>
</evidence>
<dbReference type="PANTHER" id="PTHR28293">
    <property type="entry name" value="NUCLEAR RIM PROTEIN 1"/>
    <property type="match status" value="1"/>
</dbReference>
<feature type="compositionally biased region" description="Low complexity" evidence="5">
    <location>
        <begin position="43"/>
        <end position="54"/>
    </location>
</feature>
<keyword evidence="8" id="KW-1185">Reference proteome</keyword>
<evidence type="ECO:0000256" key="3">
    <source>
        <dbReference type="ARBA" id="ARBA00022989"/>
    </source>
</evidence>